<gene>
    <name evidence="1" type="ORF">DYB28_001014</name>
</gene>
<comment type="caution">
    <text evidence="1">The sequence shown here is derived from an EMBL/GenBank/DDBJ whole genome shotgun (WGS) entry which is preliminary data.</text>
</comment>
<proteinExistence type="predicted"/>
<evidence type="ECO:0008006" key="3">
    <source>
        <dbReference type="Google" id="ProtNLM"/>
    </source>
</evidence>
<dbReference type="EMBL" id="QUTI01020780">
    <property type="protein sequence ID" value="RLO08954.1"/>
    <property type="molecule type" value="Genomic_DNA"/>
</dbReference>
<protein>
    <recommendedName>
        <fullName evidence="3">Cyclin N-terminal domain-containing protein</fullName>
    </recommendedName>
</protein>
<feature type="non-terminal residue" evidence="1">
    <location>
        <position position="1"/>
    </location>
</feature>
<accession>A0A9X8E3K0</accession>
<evidence type="ECO:0000313" key="2">
    <source>
        <dbReference type="Proteomes" id="UP000275652"/>
    </source>
</evidence>
<sequence length="61" mass="6807">DEEKEELERLHLLHYELQVLQGIEFDLTIALPFDAFAAAAAAFPPAVKDAAFVALKELYGF</sequence>
<name>A0A9X8E3K0_APHAT</name>
<organism evidence="1 2">
    <name type="scientific">Aphanomyces astaci</name>
    <name type="common">Crayfish plague agent</name>
    <dbReference type="NCBI Taxonomy" id="112090"/>
    <lineage>
        <taxon>Eukaryota</taxon>
        <taxon>Sar</taxon>
        <taxon>Stramenopiles</taxon>
        <taxon>Oomycota</taxon>
        <taxon>Saprolegniomycetes</taxon>
        <taxon>Saprolegniales</taxon>
        <taxon>Verrucalvaceae</taxon>
        <taxon>Aphanomyces</taxon>
    </lineage>
</organism>
<reference evidence="1 2" key="1">
    <citation type="journal article" date="2018" name="J. Invertebr. Pathol.">
        <title>New genotyping method for the causative agent of crayfish plague (Aphanomyces astaci) based on whole genome data.</title>
        <authorList>
            <person name="Minardi D."/>
            <person name="Studholme D.J."/>
            <person name="van der Giezen M."/>
            <person name="Pretto T."/>
            <person name="Oidtmann B."/>
        </authorList>
    </citation>
    <scope>NUCLEOTIDE SEQUENCE [LARGE SCALE GENOMIC DNA]</scope>
    <source>
        <strain evidence="1 2">KB13</strain>
    </source>
</reference>
<dbReference type="AlphaFoldDB" id="A0A9X8E3K0"/>
<dbReference type="Proteomes" id="UP000275652">
    <property type="component" value="Unassembled WGS sequence"/>
</dbReference>
<evidence type="ECO:0000313" key="1">
    <source>
        <dbReference type="EMBL" id="RLO08954.1"/>
    </source>
</evidence>